<evidence type="ECO:0000256" key="4">
    <source>
        <dbReference type="ARBA" id="ARBA00022889"/>
    </source>
</evidence>
<dbReference type="Gene3D" id="3.30.700.10">
    <property type="entry name" value="Glycoprotein, Type 4 Pilin"/>
    <property type="match status" value="1"/>
</dbReference>
<proteinExistence type="inferred from homology"/>
<keyword evidence="9" id="KW-1185">Reference proteome</keyword>
<protein>
    <submittedName>
        <fullName evidence="8">Fimbrial protein Q</fullName>
    </submittedName>
</protein>
<reference evidence="8" key="1">
    <citation type="submission" date="2024-06" db="EMBL/GenBank/DDBJ databases">
        <title>Complete Genome Sequence of mouse commensal type strain Neisseria musculi.</title>
        <authorList>
            <person name="Thapa E."/>
            <person name="Aluvathingal J."/>
            <person name="Nadendla S."/>
            <person name="Mehta A."/>
            <person name="Tettelin H."/>
            <person name="Weyand N.J."/>
        </authorList>
    </citation>
    <scope>NUCLEOTIDE SEQUENCE</scope>
    <source>
        <strain evidence="8">NW831</strain>
    </source>
</reference>
<keyword evidence="4" id="KW-0130">Cell adhesion</keyword>
<accession>A0A7H1MD30</accession>
<dbReference type="InterPro" id="IPR001082">
    <property type="entry name" value="Pilin"/>
</dbReference>
<dbReference type="NCBIfam" id="TIGR02532">
    <property type="entry name" value="IV_pilin_GFxxxE"/>
    <property type="match status" value="1"/>
</dbReference>
<dbReference type="PANTHER" id="PTHR30093">
    <property type="entry name" value="GENERAL SECRETION PATHWAY PROTEIN G"/>
    <property type="match status" value="1"/>
</dbReference>
<evidence type="ECO:0000256" key="5">
    <source>
        <dbReference type="ARBA" id="ARBA00023157"/>
    </source>
</evidence>
<dbReference type="Pfam" id="PF07963">
    <property type="entry name" value="N_methyl"/>
    <property type="match status" value="1"/>
</dbReference>
<gene>
    <name evidence="8" type="primary">tfpQ</name>
    <name evidence="8" type="ORF">H7A79_1926</name>
</gene>
<dbReference type="AlphaFoldDB" id="A0A7H1MD30"/>
<evidence type="ECO:0000256" key="1">
    <source>
        <dbReference type="ARBA" id="ARBA00005233"/>
    </source>
</evidence>
<dbReference type="RefSeq" id="WP_281384902.1">
    <property type="nucleotide sequence ID" value="NZ_CP060414.2"/>
</dbReference>
<organism evidence="8 9">
    <name type="scientific">Neisseria musculi</name>
    <dbReference type="NCBI Taxonomy" id="1815583"/>
    <lineage>
        <taxon>Bacteria</taxon>
        <taxon>Pseudomonadati</taxon>
        <taxon>Pseudomonadota</taxon>
        <taxon>Betaproteobacteria</taxon>
        <taxon>Neisseriales</taxon>
        <taxon>Neisseriaceae</taxon>
        <taxon>Neisseria</taxon>
    </lineage>
</organism>
<evidence type="ECO:0000256" key="6">
    <source>
        <dbReference type="RuleBase" id="RU000389"/>
    </source>
</evidence>
<keyword evidence="5" id="KW-1015">Disulfide bond</keyword>
<dbReference type="KEGG" id="nmus:H7A79_1926"/>
<dbReference type="InterPro" id="IPR045584">
    <property type="entry name" value="Pilin-like"/>
</dbReference>
<evidence type="ECO:0000256" key="3">
    <source>
        <dbReference type="ARBA" id="ARBA00022481"/>
    </source>
</evidence>
<sequence length="165" mass="17357">MADNTMRGFTLIELMIVVAIIGIISAIALPIYQNYTAKTQLTRAVYELSSTKAAIETILASGGFPTVNPADNGKSYPQGGIYEYIGINGDNPASNIINLATIDAGGGRFGGIEATLGGNVNAVLNGTNIKLNRDTDGAWHCRIELANATMKHLSVANCTIQTLTP</sequence>
<dbReference type="SUPFAM" id="SSF54523">
    <property type="entry name" value="Pili subunits"/>
    <property type="match status" value="1"/>
</dbReference>
<keyword evidence="7" id="KW-0812">Transmembrane</keyword>
<comment type="similarity">
    <text evidence="1 6">Belongs to the N-Me-Phe pilin family.</text>
</comment>
<evidence type="ECO:0000256" key="2">
    <source>
        <dbReference type="ARBA" id="ARBA00011156"/>
    </source>
</evidence>
<evidence type="ECO:0000313" key="8">
    <source>
        <dbReference type="EMBL" id="QNT59545.1"/>
    </source>
</evidence>
<dbReference type="GO" id="GO:0009289">
    <property type="term" value="C:pilus"/>
    <property type="evidence" value="ECO:0007669"/>
    <property type="project" value="InterPro"/>
</dbReference>
<dbReference type="Proteomes" id="UP000516412">
    <property type="component" value="Chromosome"/>
</dbReference>
<dbReference type="PROSITE" id="PS00409">
    <property type="entry name" value="PROKAR_NTER_METHYL"/>
    <property type="match status" value="1"/>
</dbReference>
<dbReference type="GO" id="GO:0007155">
    <property type="term" value="P:cell adhesion"/>
    <property type="evidence" value="ECO:0007669"/>
    <property type="project" value="UniProtKB-KW"/>
</dbReference>
<dbReference type="PANTHER" id="PTHR30093:SF34">
    <property type="entry name" value="PREPILIN PEPTIDASE-DEPENDENT PROTEIN D"/>
    <property type="match status" value="1"/>
</dbReference>
<feature type="transmembrane region" description="Helical" evidence="7">
    <location>
        <begin position="12"/>
        <end position="32"/>
    </location>
</feature>
<keyword evidence="7" id="KW-1133">Transmembrane helix</keyword>
<dbReference type="Pfam" id="PF00114">
    <property type="entry name" value="Pilin"/>
    <property type="match status" value="1"/>
</dbReference>
<evidence type="ECO:0000313" key="9">
    <source>
        <dbReference type="Proteomes" id="UP000516412"/>
    </source>
</evidence>
<keyword evidence="3" id="KW-0488">Methylation</keyword>
<dbReference type="EMBL" id="CP060414">
    <property type="protein sequence ID" value="QNT59545.1"/>
    <property type="molecule type" value="Genomic_DNA"/>
</dbReference>
<comment type="subunit">
    <text evidence="2">The pili are polar flexible filaments of about 5.4 nanometers diameter and 2.5 micrometers average length; they consist of only a single polypeptide chain arranged in a helical configuration of five subunits per turn in the assembled pilus.</text>
</comment>
<keyword evidence="7" id="KW-0472">Membrane</keyword>
<dbReference type="InterPro" id="IPR012902">
    <property type="entry name" value="N_methyl_site"/>
</dbReference>
<evidence type="ECO:0000256" key="7">
    <source>
        <dbReference type="SAM" id="Phobius"/>
    </source>
</evidence>
<name>A0A7H1MD30_9NEIS</name>
<keyword evidence="6" id="KW-0281">Fimbrium</keyword>